<gene>
    <name evidence="1" type="primary">260</name>
    <name evidence="1" type="ORF">HGTV1_260</name>
</gene>
<dbReference type="RefSeq" id="YP_008059435.1">
    <property type="nucleotide sequence ID" value="NC_021328.1"/>
</dbReference>
<organism evidence="1 2">
    <name type="scientific">Halogranum tailed virus 1</name>
    <dbReference type="NCBI Taxonomy" id="1273749"/>
    <lineage>
        <taxon>Viruses</taxon>
        <taxon>Duplodnaviria</taxon>
        <taxon>Heunggongvirae</taxon>
        <taxon>Uroviricota</taxon>
        <taxon>Caudoviricetes</taxon>
        <taxon>Thumleimavirales</taxon>
        <taxon>Halomagnusviridae</taxon>
        <taxon>Hagravirus</taxon>
        <taxon>Hagravirus capitaneum</taxon>
        <taxon>Hagravirus HGTV1</taxon>
    </lineage>
</organism>
<dbReference type="Proteomes" id="UP000202786">
    <property type="component" value="Segment"/>
</dbReference>
<evidence type="ECO:0000313" key="2">
    <source>
        <dbReference type="Proteomes" id="UP000202786"/>
    </source>
</evidence>
<protein>
    <submittedName>
        <fullName evidence="1">Uncharacterized protein</fullName>
    </submittedName>
</protein>
<dbReference type="EMBL" id="KC292026">
    <property type="protein sequence ID" value="AGM11557.1"/>
    <property type="molecule type" value="Genomic_DNA"/>
</dbReference>
<accession>R4TLI4</accession>
<reference evidence="1 2" key="1">
    <citation type="submission" date="2012-12" db="EMBL/GenBank/DDBJ databases">
        <authorList>
            <person name="Sencilo A."/>
            <person name="Jacobs-Sera D."/>
            <person name="Russell D.A."/>
            <person name="Ko C."/>
            <person name="Atanasova N."/>
            <person name="Osterlund E."/>
            <person name="Oksanen H.M."/>
            <person name="Bamford D.H."/>
            <person name="Hatfull G.F."/>
            <person name="Roine E."/>
            <person name="Hendrix R.W."/>
        </authorList>
    </citation>
    <scope>NUCLEOTIDE SEQUENCE [LARGE SCALE GENOMIC DNA]</scope>
</reference>
<evidence type="ECO:0000313" key="1">
    <source>
        <dbReference type="EMBL" id="AGM11557.1"/>
    </source>
</evidence>
<sequence>MARIEEDTTHEVYLTDEEMHRINEGGVAVFEINGDEVRVGAEPEYFEEPDYPVPNDGMHVFDPEAPRWSSGEMEVIEVTDVPADEYEITVKGRDTTVFRENPSCDPDAPVVRARYVAGSDRIYAFPCDRLDY</sequence>
<keyword evidence="2" id="KW-1185">Reference proteome</keyword>
<dbReference type="KEGG" id="vg:16194179"/>
<proteinExistence type="predicted"/>
<dbReference type="GeneID" id="16194179"/>
<name>R4TLI4_9CAUD</name>